<accession>A0A0V0QDN4</accession>
<dbReference type="AlphaFoldDB" id="A0A0V0QDN4"/>
<reference evidence="2 3" key="1">
    <citation type="journal article" date="2015" name="Sci. Rep.">
        <title>Genome of the facultative scuticociliatosis pathogen Pseudocohnilembus persalinus provides insight into its virulence through horizontal gene transfer.</title>
        <authorList>
            <person name="Xiong J."/>
            <person name="Wang G."/>
            <person name="Cheng J."/>
            <person name="Tian M."/>
            <person name="Pan X."/>
            <person name="Warren A."/>
            <person name="Jiang C."/>
            <person name="Yuan D."/>
            <person name="Miao W."/>
        </authorList>
    </citation>
    <scope>NUCLEOTIDE SEQUENCE [LARGE SCALE GENOMIC DNA]</scope>
    <source>
        <strain evidence="2">36N120E</strain>
    </source>
</reference>
<evidence type="ECO:0000313" key="3">
    <source>
        <dbReference type="Proteomes" id="UP000054937"/>
    </source>
</evidence>
<dbReference type="Proteomes" id="UP000054937">
    <property type="component" value="Unassembled WGS sequence"/>
</dbReference>
<comment type="caution">
    <text evidence="2">The sequence shown here is derived from an EMBL/GenBank/DDBJ whole genome shotgun (WGS) entry which is preliminary data.</text>
</comment>
<name>A0A0V0QDN4_PSEPJ</name>
<feature type="region of interest" description="Disordered" evidence="1">
    <location>
        <begin position="164"/>
        <end position="251"/>
    </location>
</feature>
<sequence>MGNCSAVSKQQQKANKKKIINKKIQSKFQKEVQLQSKESLQNATICNSKIQSPGKLTQPYSCSTKQGNLSSKQQLQSGEQIMVQSNFSQNNSQVIFEEEQNEEETANKIKNLGNKGKEKNDSQCDQNIQKDFQDLVNINKSDTSEKKINDININNMNYELKQLKSQSQSLEQAKSKQLSDKKNNQNQENISHEREQQQQNKISNKKDNQYPIKIDLHLVQSSEKQNEDEQQEEQLNTVDKETLRNIDDTNKNQYKKKLHYFQQQNSMQSNKSISTSNNINPNNSAQFKISVSNQEKFNKLLNNRSQDEGNMNLSQNNSQILQQYQNIQNQCLSKRRYRINQNEEQFVL</sequence>
<keyword evidence="3" id="KW-1185">Reference proteome</keyword>
<organism evidence="2 3">
    <name type="scientific">Pseudocohnilembus persalinus</name>
    <name type="common">Ciliate</name>
    <dbReference type="NCBI Taxonomy" id="266149"/>
    <lineage>
        <taxon>Eukaryota</taxon>
        <taxon>Sar</taxon>
        <taxon>Alveolata</taxon>
        <taxon>Ciliophora</taxon>
        <taxon>Intramacronucleata</taxon>
        <taxon>Oligohymenophorea</taxon>
        <taxon>Scuticociliatia</taxon>
        <taxon>Philasterida</taxon>
        <taxon>Pseudocohnilembidae</taxon>
        <taxon>Pseudocohnilembus</taxon>
    </lineage>
</organism>
<gene>
    <name evidence="2" type="ORF">PPERSA_10813</name>
</gene>
<evidence type="ECO:0000313" key="2">
    <source>
        <dbReference type="EMBL" id="KRX00314.1"/>
    </source>
</evidence>
<proteinExistence type="predicted"/>
<feature type="compositionally biased region" description="Basic and acidic residues" evidence="1">
    <location>
        <begin position="238"/>
        <end position="250"/>
    </location>
</feature>
<dbReference type="InParanoid" id="A0A0V0QDN4"/>
<feature type="compositionally biased region" description="Basic and acidic residues" evidence="1">
    <location>
        <begin position="173"/>
        <end position="183"/>
    </location>
</feature>
<evidence type="ECO:0000256" key="1">
    <source>
        <dbReference type="SAM" id="MobiDB-lite"/>
    </source>
</evidence>
<dbReference type="EMBL" id="LDAU01000194">
    <property type="protein sequence ID" value="KRX00314.1"/>
    <property type="molecule type" value="Genomic_DNA"/>
</dbReference>
<protein>
    <submittedName>
        <fullName evidence="2">Uncharacterized protein</fullName>
    </submittedName>
</protein>